<accession>B1ZMB0</accession>
<dbReference type="eggNOG" id="COG0614">
    <property type="taxonomic scope" value="Bacteria"/>
</dbReference>
<dbReference type="Pfam" id="PF13366">
    <property type="entry name" value="PDDEXK_3"/>
    <property type="match status" value="1"/>
</dbReference>
<dbReference type="OrthoDB" id="9798792at2"/>
<name>B1ZMB0_OPITP</name>
<reference evidence="1 2" key="1">
    <citation type="journal article" date="2011" name="J. Bacteriol.">
        <title>Genome sequence of the verrucomicrobium Opitutus terrae PB90-1, an abundant inhabitant of rice paddy soil ecosystems.</title>
        <authorList>
            <person name="van Passel M.W."/>
            <person name="Kant R."/>
            <person name="Palva A."/>
            <person name="Copeland A."/>
            <person name="Lucas S."/>
            <person name="Lapidus A."/>
            <person name="Glavina del Rio T."/>
            <person name="Pitluck S."/>
            <person name="Goltsman E."/>
            <person name="Clum A."/>
            <person name="Sun H."/>
            <person name="Schmutz J."/>
            <person name="Larimer F.W."/>
            <person name="Land M.L."/>
            <person name="Hauser L."/>
            <person name="Kyrpides N."/>
            <person name="Mikhailova N."/>
            <person name="Richardson P.P."/>
            <person name="Janssen P.H."/>
            <person name="de Vos W.M."/>
            <person name="Smidt H."/>
        </authorList>
    </citation>
    <scope>NUCLEOTIDE SEQUENCE [LARGE SCALE GENOMIC DNA]</scope>
    <source>
        <strain evidence="2">DSM 11246 / JCM 15787 / PB90-1</strain>
    </source>
</reference>
<organism evidence="1 2">
    <name type="scientific">Opitutus terrae (strain DSM 11246 / JCM 15787 / PB90-1)</name>
    <dbReference type="NCBI Taxonomy" id="452637"/>
    <lineage>
        <taxon>Bacteria</taxon>
        <taxon>Pseudomonadati</taxon>
        <taxon>Verrucomicrobiota</taxon>
        <taxon>Opitutia</taxon>
        <taxon>Opitutales</taxon>
        <taxon>Opitutaceae</taxon>
        <taxon>Opitutus</taxon>
    </lineage>
</organism>
<proteinExistence type="predicted"/>
<protein>
    <recommendedName>
        <fullName evidence="3">GxxExxY protein</fullName>
    </recommendedName>
</protein>
<evidence type="ECO:0000313" key="1">
    <source>
        <dbReference type="EMBL" id="ACB73363.1"/>
    </source>
</evidence>
<dbReference type="Proteomes" id="UP000007013">
    <property type="component" value="Chromosome"/>
</dbReference>
<dbReference type="EMBL" id="CP001032">
    <property type="protein sequence ID" value="ACB73363.1"/>
    <property type="molecule type" value="Genomic_DNA"/>
</dbReference>
<sequence>MSELIYPDESYAIVGAAFEVYNEKGCGFLEPIYHDCMELELGLRSIPFVHEPSLALSYKGMPLKHTYSPDFTCWHKIVLELKACEKLTDEHVAQVQNYLHATGYQLGLLVNFGAFPKLEYRRIANTKSHSRPLA</sequence>
<keyword evidence="2" id="KW-1185">Reference proteome</keyword>
<dbReference type="STRING" id="452637.Oter_0072"/>
<evidence type="ECO:0000313" key="2">
    <source>
        <dbReference type="Proteomes" id="UP000007013"/>
    </source>
</evidence>
<dbReference type="AlphaFoldDB" id="B1ZMB0"/>
<dbReference type="KEGG" id="ote:Oter_0072"/>
<dbReference type="NCBIfam" id="TIGR04256">
    <property type="entry name" value="GxxExxY"/>
    <property type="match status" value="1"/>
</dbReference>
<dbReference type="HOGENOM" id="CLU_134960_0_0_0"/>
<dbReference type="InterPro" id="IPR026350">
    <property type="entry name" value="GxxExxY"/>
</dbReference>
<gene>
    <name evidence="1" type="ordered locus">Oter_0072</name>
</gene>
<evidence type="ECO:0008006" key="3">
    <source>
        <dbReference type="Google" id="ProtNLM"/>
    </source>
</evidence>
<dbReference type="RefSeq" id="WP_012372901.1">
    <property type="nucleotide sequence ID" value="NC_010571.1"/>
</dbReference>